<dbReference type="PROSITE" id="PS00455">
    <property type="entry name" value="AMP_BINDING"/>
    <property type="match status" value="1"/>
</dbReference>
<dbReference type="InterPro" id="IPR020845">
    <property type="entry name" value="AMP-binding_CS"/>
</dbReference>
<reference evidence="2 3" key="1">
    <citation type="submission" date="2016-12" db="EMBL/GenBank/DDBJ databases">
        <title>Amycolatopsis keratiniphila subsp. keratiniphila genome sequencing and assembly.</title>
        <authorList>
            <person name="Mayilraj S."/>
            <person name="Kaur N."/>
        </authorList>
    </citation>
    <scope>NUCLEOTIDE SEQUENCE [LARGE SCALE GENOMIC DNA]</scope>
    <source>
        <strain evidence="2 3">DSM 44409</strain>
    </source>
</reference>
<dbReference type="Gene3D" id="3.30.300.30">
    <property type="match status" value="1"/>
</dbReference>
<dbReference type="OrthoDB" id="4495845at2"/>
<evidence type="ECO:0000313" key="3">
    <source>
        <dbReference type="Proteomes" id="UP000076660"/>
    </source>
</evidence>
<dbReference type="InterPro" id="IPR050237">
    <property type="entry name" value="ATP-dep_AMP-bd_enzyme"/>
</dbReference>
<dbReference type="AlphaFoldDB" id="A0A1W2LGC2"/>
<dbReference type="InterPro" id="IPR000873">
    <property type="entry name" value="AMP-dep_synth/lig_dom"/>
</dbReference>
<proteinExistence type="predicted"/>
<name>A0A1W2LGC2_9PSEU</name>
<dbReference type="GO" id="GO:0016878">
    <property type="term" value="F:acid-thiol ligase activity"/>
    <property type="evidence" value="ECO:0007669"/>
    <property type="project" value="UniProtKB-ARBA"/>
</dbReference>
<dbReference type="PANTHER" id="PTHR43767">
    <property type="entry name" value="LONG-CHAIN-FATTY-ACID--COA LIGASE"/>
    <property type="match status" value="1"/>
</dbReference>
<accession>A0A1W2LGC2</accession>
<evidence type="ECO:0000313" key="2">
    <source>
        <dbReference type="EMBL" id="ONF61885.1"/>
    </source>
</evidence>
<dbReference type="InterPro" id="IPR042099">
    <property type="entry name" value="ANL_N_sf"/>
</dbReference>
<comment type="caution">
    <text evidence="2">The sequence shown here is derived from an EMBL/GenBank/DDBJ whole genome shotgun (WGS) entry which is preliminary data.</text>
</comment>
<dbReference type="EMBL" id="LQMT02000052">
    <property type="protein sequence ID" value="ONF61885.1"/>
    <property type="molecule type" value="Genomic_DNA"/>
</dbReference>
<protein>
    <recommendedName>
        <fullName evidence="1">AMP-dependent synthetase/ligase domain-containing protein</fullName>
    </recommendedName>
</protein>
<dbReference type="Gene3D" id="3.40.50.12780">
    <property type="entry name" value="N-terminal domain of ligase-like"/>
    <property type="match status" value="1"/>
</dbReference>
<dbReference type="SUPFAM" id="SSF56801">
    <property type="entry name" value="Acetyl-CoA synthetase-like"/>
    <property type="match status" value="1"/>
</dbReference>
<sequence length="552" mass="58725">MSREDVVYLRGTHRSVADRLKLSTRRDLGAGNFFWHVCEIARDPDRPLLFRREGGTTTGHSLDRLRARVLRCARWYAGEGVGPGTRVGVQLTDGLAGFVQHIAITALGGVTTLTNPRMPPGTAAHYFARTDTALVVTDLDPPAVSGIRFVDEATVGASGDGPVPERYRHRDDDLVLISHSSGTTGVPKPTAFAHRTFSVGKRERLWKFPSLRTDRMLTALPHSHSSGISYLSLALMLGLPTMLADGTSGEAVAEAMNAFEPTLVLGFPGTLAELPIDALTTEAAGAVHTWMGMGDASHERHIRPLVAIGHTRANGAVTAGSTYVDGLGSSEMGMVLFKHAYTADSTSYARAIGKPVRVVREAAALDDAGRVLPPGRAGLLGVRTPSVTPGYVNDEKLNHLARRGDFFLTGDVVRQDENGTWYHLDRTPDVIETGGGPVYSLPLEEVVLNETKALDAAVIAVADPARPGRSLPAAVVLFGHGDPPGAEEIRAACNSALMRAGLAELAAVVVAGSRSELPVGVTGKVLKRELRERHRELLIGASGTARQKGTNG</sequence>
<dbReference type="InterPro" id="IPR045851">
    <property type="entry name" value="AMP-bd_C_sf"/>
</dbReference>
<feature type="domain" description="AMP-dependent synthetase/ligase" evidence="1">
    <location>
        <begin position="41"/>
        <end position="391"/>
    </location>
</feature>
<dbReference type="PANTHER" id="PTHR43767:SF1">
    <property type="entry name" value="NONRIBOSOMAL PEPTIDE SYNTHASE PES1 (EUROFUNG)-RELATED"/>
    <property type="match status" value="1"/>
</dbReference>
<dbReference type="Pfam" id="PF00501">
    <property type="entry name" value="AMP-binding"/>
    <property type="match status" value="1"/>
</dbReference>
<dbReference type="Proteomes" id="UP000076660">
    <property type="component" value="Unassembled WGS sequence"/>
</dbReference>
<gene>
    <name evidence="2" type="ORF">AVR91_0241150</name>
</gene>
<evidence type="ECO:0000259" key="1">
    <source>
        <dbReference type="Pfam" id="PF00501"/>
    </source>
</evidence>
<organism evidence="2 3">
    <name type="scientific">Amycolatopsis keratiniphila subsp. keratiniphila</name>
    <dbReference type="NCBI Taxonomy" id="227715"/>
    <lineage>
        <taxon>Bacteria</taxon>
        <taxon>Bacillati</taxon>
        <taxon>Actinomycetota</taxon>
        <taxon>Actinomycetes</taxon>
        <taxon>Pseudonocardiales</taxon>
        <taxon>Pseudonocardiaceae</taxon>
        <taxon>Amycolatopsis</taxon>
        <taxon>Amycolatopsis japonica group</taxon>
    </lineage>
</organism>